<dbReference type="PANTHER" id="PTHR11328:SF24">
    <property type="entry name" value="MAJOR FACILITATOR SUPERFAMILY (MFS) PROFILE DOMAIN-CONTAINING PROTEIN"/>
    <property type="match status" value="1"/>
</dbReference>
<dbReference type="Pfam" id="PF13347">
    <property type="entry name" value="MFS_2"/>
    <property type="match status" value="1"/>
</dbReference>
<gene>
    <name evidence="2" type="ORF">IAB05_04015</name>
</gene>
<dbReference type="GO" id="GO:0008643">
    <property type="term" value="P:carbohydrate transport"/>
    <property type="evidence" value="ECO:0007669"/>
    <property type="project" value="InterPro"/>
</dbReference>
<dbReference type="EMBL" id="DVNF01000119">
    <property type="protein sequence ID" value="HIU60536.1"/>
    <property type="molecule type" value="Genomic_DNA"/>
</dbReference>
<reference evidence="2" key="1">
    <citation type="submission" date="2020-10" db="EMBL/GenBank/DDBJ databases">
        <authorList>
            <person name="Gilroy R."/>
        </authorList>
    </citation>
    <scope>NUCLEOTIDE SEQUENCE</scope>
    <source>
        <strain evidence="2">18911</strain>
    </source>
</reference>
<feature type="transmembrane region" description="Helical" evidence="1">
    <location>
        <begin position="234"/>
        <end position="261"/>
    </location>
</feature>
<evidence type="ECO:0000313" key="2">
    <source>
        <dbReference type="EMBL" id="HIU60536.1"/>
    </source>
</evidence>
<organism evidence="2 3">
    <name type="scientific">Candidatus Stercoripulliclostridium merdigallinarum</name>
    <dbReference type="NCBI Taxonomy" id="2840951"/>
    <lineage>
        <taxon>Bacteria</taxon>
        <taxon>Bacillati</taxon>
        <taxon>Bacillota</taxon>
        <taxon>Clostridia</taxon>
        <taxon>Eubacteriales</taxon>
        <taxon>Candidatus Stercoripulliclostridium</taxon>
    </lineage>
</organism>
<feature type="transmembrane region" description="Helical" evidence="1">
    <location>
        <begin position="367"/>
        <end position="395"/>
    </location>
</feature>
<feature type="transmembrane region" description="Helical" evidence="1">
    <location>
        <begin position="323"/>
        <end position="346"/>
    </location>
</feature>
<keyword evidence="1" id="KW-0472">Membrane</keyword>
<comment type="caution">
    <text evidence="2">The sequence shown here is derived from an EMBL/GenBank/DDBJ whole genome shotgun (WGS) entry which is preliminary data.</text>
</comment>
<accession>A0A9D1MHU0</accession>
<dbReference type="InterPro" id="IPR036259">
    <property type="entry name" value="MFS_trans_sf"/>
</dbReference>
<feature type="transmembrane region" description="Helical" evidence="1">
    <location>
        <begin position="119"/>
        <end position="141"/>
    </location>
</feature>
<keyword evidence="1" id="KW-0812">Transmembrane</keyword>
<evidence type="ECO:0000256" key="1">
    <source>
        <dbReference type="SAM" id="Phobius"/>
    </source>
</evidence>
<protein>
    <submittedName>
        <fullName evidence="2">MFS transporter</fullName>
    </submittedName>
</protein>
<feature type="transmembrane region" description="Helical" evidence="1">
    <location>
        <begin position="186"/>
        <end position="206"/>
    </location>
</feature>
<dbReference type="GO" id="GO:0015293">
    <property type="term" value="F:symporter activity"/>
    <property type="evidence" value="ECO:0007669"/>
    <property type="project" value="InterPro"/>
</dbReference>
<feature type="transmembrane region" description="Helical" evidence="1">
    <location>
        <begin position="21"/>
        <end position="48"/>
    </location>
</feature>
<dbReference type="GO" id="GO:0005886">
    <property type="term" value="C:plasma membrane"/>
    <property type="evidence" value="ECO:0007669"/>
    <property type="project" value="TreeGrafter"/>
</dbReference>
<feature type="transmembrane region" description="Helical" evidence="1">
    <location>
        <begin position="87"/>
        <end position="107"/>
    </location>
</feature>
<feature type="transmembrane region" description="Helical" evidence="1">
    <location>
        <begin position="267"/>
        <end position="287"/>
    </location>
</feature>
<name>A0A9D1MHU0_9FIRM</name>
<proteinExistence type="predicted"/>
<dbReference type="SUPFAM" id="SSF103473">
    <property type="entry name" value="MFS general substrate transporter"/>
    <property type="match status" value="1"/>
</dbReference>
<feature type="transmembrane region" description="Helical" evidence="1">
    <location>
        <begin position="161"/>
        <end position="180"/>
    </location>
</feature>
<dbReference type="AlphaFoldDB" id="A0A9D1MHU0"/>
<dbReference type="Proteomes" id="UP000824094">
    <property type="component" value="Unassembled WGS sequence"/>
</dbReference>
<dbReference type="PANTHER" id="PTHR11328">
    <property type="entry name" value="MAJOR FACILITATOR SUPERFAMILY DOMAIN-CONTAINING PROTEIN"/>
    <property type="match status" value="1"/>
</dbReference>
<feature type="transmembrane region" description="Helical" evidence="1">
    <location>
        <begin position="415"/>
        <end position="442"/>
    </location>
</feature>
<feature type="transmembrane region" description="Helical" evidence="1">
    <location>
        <begin position="299"/>
        <end position="317"/>
    </location>
</feature>
<sequence length="476" mass="53058">MKLAYIQNDNWHTSPSERFSYYSFFFGQNAVYNLVSTLLTTYLLLLGLNAEKSAAVILAVKLWDAFNDVLFGVIFDKVKFKSGRKYLPWLKISAIAVPIATVLMFIIPDAGSETLKLAWLAIAYIIWDTAYTICDVPIYGIITVITENLDERTSMLSYKSIYGGAGAGFCTLIGTVLISEHVGSDFSIIAIIIGVTAAITMLPVAFKAKERAPVVQTEEFTVRKMFKYLVTNKYLLIYYLGFFFYSSLNVSANMTLFVSFYLFHDSLFSLIITVIGLVPSLVCALFVPSLIRRFDKMKIYLVCVVLAVVTGLVTFFVGYENIIVYTILATIKAMPLAVIGVMMFMFTPDCAEYGKYMTGIDAKGITFALQTFAAKLTGAIAGSLGLLLMGIFGWQEVEAENFEVLQQMNIRQSDTALFGLWFTYALVPVIGVIIAGIVWMFYRLNDKQVQVMADYNMGRISREDADAGLAALKFKK</sequence>
<dbReference type="Gene3D" id="1.20.1250.20">
    <property type="entry name" value="MFS general substrate transporter like domains"/>
    <property type="match status" value="1"/>
</dbReference>
<feature type="transmembrane region" description="Helical" evidence="1">
    <location>
        <begin position="54"/>
        <end position="75"/>
    </location>
</feature>
<evidence type="ECO:0000313" key="3">
    <source>
        <dbReference type="Proteomes" id="UP000824094"/>
    </source>
</evidence>
<keyword evidence="1" id="KW-1133">Transmembrane helix</keyword>
<dbReference type="InterPro" id="IPR039672">
    <property type="entry name" value="MFS_2"/>
</dbReference>
<reference evidence="2" key="2">
    <citation type="journal article" date="2021" name="PeerJ">
        <title>Extensive microbial diversity within the chicken gut microbiome revealed by metagenomics and culture.</title>
        <authorList>
            <person name="Gilroy R."/>
            <person name="Ravi A."/>
            <person name="Getino M."/>
            <person name="Pursley I."/>
            <person name="Horton D.L."/>
            <person name="Alikhan N.F."/>
            <person name="Baker D."/>
            <person name="Gharbi K."/>
            <person name="Hall N."/>
            <person name="Watson M."/>
            <person name="Adriaenssens E.M."/>
            <person name="Foster-Nyarko E."/>
            <person name="Jarju S."/>
            <person name="Secka A."/>
            <person name="Antonio M."/>
            <person name="Oren A."/>
            <person name="Chaudhuri R.R."/>
            <person name="La Ragione R."/>
            <person name="Hildebrand F."/>
            <person name="Pallen M.J."/>
        </authorList>
    </citation>
    <scope>NUCLEOTIDE SEQUENCE</scope>
    <source>
        <strain evidence="2">18911</strain>
    </source>
</reference>